<name>A0A8K1GQ19_9PASS</name>
<organism evidence="1 2">
    <name type="scientific">Zosterops borbonicus</name>
    <dbReference type="NCBI Taxonomy" id="364589"/>
    <lineage>
        <taxon>Eukaryota</taxon>
        <taxon>Metazoa</taxon>
        <taxon>Chordata</taxon>
        <taxon>Craniata</taxon>
        <taxon>Vertebrata</taxon>
        <taxon>Euteleostomi</taxon>
        <taxon>Archelosauria</taxon>
        <taxon>Archosauria</taxon>
        <taxon>Dinosauria</taxon>
        <taxon>Saurischia</taxon>
        <taxon>Theropoda</taxon>
        <taxon>Coelurosauria</taxon>
        <taxon>Aves</taxon>
        <taxon>Neognathae</taxon>
        <taxon>Neoaves</taxon>
        <taxon>Telluraves</taxon>
        <taxon>Australaves</taxon>
        <taxon>Passeriformes</taxon>
        <taxon>Sylvioidea</taxon>
        <taxon>Zosteropidae</taxon>
        <taxon>Zosterops</taxon>
    </lineage>
</organism>
<accession>A0A8K1GQ19</accession>
<feature type="non-terminal residue" evidence="1">
    <location>
        <position position="1"/>
    </location>
</feature>
<evidence type="ECO:0000313" key="2">
    <source>
        <dbReference type="Proteomes" id="UP000796761"/>
    </source>
</evidence>
<keyword evidence="2" id="KW-1185">Reference proteome</keyword>
<evidence type="ECO:0000313" key="1">
    <source>
        <dbReference type="EMBL" id="TRZ22028.1"/>
    </source>
</evidence>
<feature type="non-terminal residue" evidence="1">
    <location>
        <position position="73"/>
    </location>
</feature>
<dbReference type="Proteomes" id="UP000796761">
    <property type="component" value="Unassembled WGS sequence"/>
</dbReference>
<sequence>GLELLCSFKEWTEEVKVCWSGCCSGGLRSPAPGMSQFWEPPGQSLVKFGVMTQQLSQETSERDANTALLPTLH</sequence>
<dbReference type="EMBL" id="SWJQ01000106">
    <property type="protein sequence ID" value="TRZ22028.1"/>
    <property type="molecule type" value="Genomic_DNA"/>
</dbReference>
<dbReference type="AlphaFoldDB" id="A0A8K1GQ19"/>
<protein>
    <submittedName>
        <fullName evidence="1">Uncharacterized protein</fullName>
    </submittedName>
</protein>
<proteinExistence type="predicted"/>
<gene>
    <name evidence="1" type="ORF">HGM15179_005089</name>
</gene>
<comment type="caution">
    <text evidence="1">The sequence shown here is derived from an EMBL/GenBank/DDBJ whole genome shotgun (WGS) entry which is preliminary data.</text>
</comment>
<reference evidence="1" key="1">
    <citation type="submission" date="2019-04" db="EMBL/GenBank/DDBJ databases">
        <title>Genome assembly of Zosterops borbonicus 15179.</title>
        <authorList>
            <person name="Leroy T."/>
            <person name="Anselmetti Y."/>
            <person name="Tilak M.-K."/>
            <person name="Nabholz B."/>
        </authorList>
    </citation>
    <scope>NUCLEOTIDE SEQUENCE</scope>
    <source>
        <strain evidence="1">HGM_15179</strain>
        <tissue evidence="1">Muscle</tissue>
    </source>
</reference>